<dbReference type="InterPro" id="IPR050312">
    <property type="entry name" value="IolE/XylAMocC-like"/>
</dbReference>
<comment type="caution">
    <text evidence="2">The sequence shown here is derived from an EMBL/GenBank/DDBJ whole genome shotgun (WGS) entry which is preliminary data.</text>
</comment>
<dbReference type="InterPro" id="IPR036237">
    <property type="entry name" value="Xyl_isomerase-like_sf"/>
</dbReference>
<dbReference type="SUPFAM" id="SSF51658">
    <property type="entry name" value="Xylose isomerase-like"/>
    <property type="match status" value="1"/>
</dbReference>
<dbReference type="Gene3D" id="3.20.20.150">
    <property type="entry name" value="Divalent-metal-dependent TIM barrel enzymes"/>
    <property type="match status" value="1"/>
</dbReference>
<evidence type="ECO:0000313" key="2">
    <source>
        <dbReference type="EMBL" id="NOV00061.1"/>
    </source>
</evidence>
<keyword evidence="3" id="KW-1185">Reference proteome</keyword>
<dbReference type="Pfam" id="PF01261">
    <property type="entry name" value="AP_endonuc_2"/>
    <property type="match status" value="1"/>
</dbReference>
<evidence type="ECO:0000259" key="1">
    <source>
        <dbReference type="Pfam" id="PF01261"/>
    </source>
</evidence>
<dbReference type="RefSeq" id="WP_171682934.1">
    <property type="nucleotide sequence ID" value="NZ_WHNZ01000016.1"/>
</dbReference>
<dbReference type="InterPro" id="IPR013022">
    <property type="entry name" value="Xyl_isomerase-like_TIM-brl"/>
</dbReference>
<proteinExistence type="predicted"/>
<gene>
    <name evidence="2" type="ORF">GC097_08535</name>
</gene>
<reference evidence="2 3" key="1">
    <citation type="submission" date="2019-10" db="EMBL/GenBank/DDBJ databases">
        <title>Description of Paenibacillus pedi sp. nov.</title>
        <authorList>
            <person name="Carlier A."/>
            <person name="Qi S."/>
        </authorList>
    </citation>
    <scope>NUCLEOTIDE SEQUENCE [LARGE SCALE GENOMIC DNA]</scope>
    <source>
        <strain evidence="2 3">LMG 31457</strain>
    </source>
</reference>
<dbReference type="Proteomes" id="UP000618579">
    <property type="component" value="Unassembled WGS sequence"/>
</dbReference>
<dbReference type="PANTHER" id="PTHR12110:SF41">
    <property type="entry name" value="INOSOSE DEHYDRATASE"/>
    <property type="match status" value="1"/>
</dbReference>
<accession>A0ABX1ZJ15</accession>
<sequence>MKMNERRCYPFRLGFSPTPWNQGDSQLSDGPFRAADFMQRMSSLGFVGIEHGGQFSIAPNQFKQMLNDYGLQLASQRKTVIFSKPELRESELESLRKHVEWLKEMNAKHVIICEVGGSMHWDPARPQPNKDVIRLTEDQWSFFIETLHLAGEICQSYDMLLVYQHHVGTIVEKAKEIGKMMEDTDPQLIHLLLDAGHAYYSGGDPLALLNHYYDRIPYIHLTDIRQSVLNHVRGKSLDYLTSVNEGVFTVPGDGWIQFRPIFKKLLDRQFNGWVIVGGEPNLSAEDPFSHVSKSKQYVDETLSSFEASYQRMEG</sequence>
<evidence type="ECO:0000313" key="3">
    <source>
        <dbReference type="Proteomes" id="UP000618579"/>
    </source>
</evidence>
<protein>
    <submittedName>
        <fullName evidence="2">TIM barrel protein</fullName>
    </submittedName>
</protein>
<dbReference type="PANTHER" id="PTHR12110">
    <property type="entry name" value="HYDROXYPYRUVATE ISOMERASE"/>
    <property type="match status" value="1"/>
</dbReference>
<dbReference type="EMBL" id="WHNZ01000016">
    <property type="protein sequence ID" value="NOV00061.1"/>
    <property type="molecule type" value="Genomic_DNA"/>
</dbReference>
<organism evidence="2 3">
    <name type="scientific">Paenibacillus planticolens</name>
    <dbReference type="NCBI Taxonomy" id="2654976"/>
    <lineage>
        <taxon>Bacteria</taxon>
        <taxon>Bacillati</taxon>
        <taxon>Bacillota</taxon>
        <taxon>Bacilli</taxon>
        <taxon>Bacillales</taxon>
        <taxon>Paenibacillaceae</taxon>
        <taxon>Paenibacillus</taxon>
    </lineage>
</organism>
<feature type="domain" description="Xylose isomerase-like TIM barrel" evidence="1">
    <location>
        <begin position="40"/>
        <end position="279"/>
    </location>
</feature>
<name>A0ABX1ZJ15_9BACL</name>